<dbReference type="CDD" id="cd00090">
    <property type="entry name" value="HTH_ARSR"/>
    <property type="match status" value="1"/>
</dbReference>
<dbReference type="CDD" id="cd05403">
    <property type="entry name" value="NT_KNTase_like"/>
    <property type="match status" value="1"/>
</dbReference>
<dbReference type="SUPFAM" id="SSF81301">
    <property type="entry name" value="Nucleotidyltransferase"/>
    <property type="match status" value="1"/>
</dbReference>
<dbReference type="InterPro" id="IPR011991">
    <property type="entry name" value="ArsR-like_HTH"/>
</dbReference>
<reference evidence="2 3" key="1">
    <citation type="submission" date="2016-08" db="EMBL/GenBank/DDBJ databases">
        <authorList>
            <person name="Seilhamer J.J."/>
        </authorList>
    </citation>
    <scope>NUCLEOTIDE SEQUENCE [LARGE SCALE GENOMIC DNA]</scope>
    <source>
        <strain evidence="2">L21-II-0</strain>
    </source>
</reference>
<dbReference type="SUPFAM" id="SSF46785">
    <property type="entry name" value="Winged helix' DNA-binding domain"/>
    <property type="match status" value="1"/>
</dbReference>
<evidence type="ECO:0000259" key="1">
    <source>
        <dbReference type="Pfam" id="PF18765"/>
    </source>
</evidence>
<organism evidence="2 3">
    <name type="scientific">Methanoculleus chikugoensis</name>
    <dbReference type="NCBI Taxonomy" id="118126"/>
    <lineage>
        <taxon>Archaea</taxon>
        <taxon>Methanobacteriati</taxon>
        <taxon>Methanobacteriota</taxon>
        <taxon>Stenosarchaea group</taxon>
        <taxon>Methanomicrobia</taxon>
        <taxon>Methanomicrobiales</taxon>
        <taxon>Methanomicrobiaceae</taxon>
        <taxon>Methanoculleus</taxon>
    </lineage>
</organism>
<dbReference type="InterPro" id="IPR043519">
    <property type="entry name" value="NT_sf"/>
</dbReference>
<dbReference type="Gene3D" id="1.10.10.10">
    <property type="entry name" value="Winged helix-like DNA-binding domain superfamily/Winged helix DNA-binding domain"/>
    <property type="match status" value="1"/>
</dbReference>
<dbReference type="InterPro" id="IPR041633">
    <property type="entry name" value="Polbeta"/>
</dbReference>
<name>A0A1M4MMR3_9EURY</name>
<dbReference type="GO" id="GO:0016740">
    <property type="term" value="F:transferase activity"/>
    <property type="evidence" value="ECO:0007669"/>
    <property type="project" value="UniProtKB-KW"/>
</dbReference>
<dbReference type="AlphaFoldDB" id="A0A1M4MMR3"/>
<keyword evidence="2" id="KW-0808">Transferase</keyword>
<feature type="domain" description="Polymerase beta nucleotidyltransferase" evidence="1">
    <location>
        <begin position="252"/>
        <end position="323"/>
    </location>
</feature>
<evidence type="ECO:0000313" key="2">
    <source>
        <dbReference type="EMBL" id="SCL76132.1"/>
    </source>
</evidence>
<dbReference type="EMBL" id="FMID01000047">
    <property type="protein sequence ID" value="SCL76132.1"/>
    <property type="molecule type" value="Genomic_DNA"/>
</dbReference>
<accession>A0A1M4MMR3</accession>
<dbReference type="InterPro" id="IPR036388">
    <property type="entry name" value="WH-like_DNA-bd_sf"/>
</dbReference>
<evidence type="ECO:0000313" key="3">
    <source>
        <dbReference type="Proteomes" id="UP000184671"/>
    </source>
</evidence>
<gene>
    <name evidence="2" type="ORF">L21_2053</name>
</gene>
<dbReference type="Proteomes" id="UP000184671">
    <property type="component" value="Unassembled WGS sequence"/>
</dbReference>
<dbReference type="Gene3D" id="3.30.460.10">
    <property type="entry name" value="Beta Polymerase, domain 2"/>
    <property type="match status" value="1"/>
</dbReference>
<dbReference type="Pfam" id="PF18765">
    <property type="entry name" value="Polbeta"/>
    <property type="match status" value="1"/>
</dbReference>
<dbReference type="InterPro" id="IPR036390">
    <property type="entry name" value="WH_DNA-bd_sf"/>
</dbReference>
<proteinExistence type="predicted"/>
<sequence length="342" mass="38547">MATAVNPADYIPLPAAKDEPCHLCGRRPTSSVRRGGGGVYLCYDCLITAKRPAKVQSLPGVLDHRTFTRTKVELGRCDVYGMGKAVYRLQEADICEGCYAWLVREWNAMEECDELVALQSSTNQSIPSTPDIRHPGDRGCPGGWHIVAPEPFSPIGSNMNHVEQNVSIQIVALLLRSDSHPRKLAQDLGLSHTTVLRKLKGLLDGNIVDFRMEGKNKTYFLKKTLEARVHVYVAEWYALENLIQEAPHLRSIIKAVQEREDFPLAVIFGSYAKGTADKKSDIDLYIETEDRETKRDLERCHSKLSVKIGLWDPENLLIQEIVKNHVIVKGVERFYEKTGFFE</sequence>
<dbReference type="STRING" id="118126.L21_2053"/>
<protein>
    <submittedName>
        <fullName evidence="2">Putative nucleotidyltransferases</fullName>
    </submittedName>
</protein>